<evidence type="ECO:0000256" key="7">
    <source>
        <dbReference type="HAMAP-Rule" id="MF_00218"/>
    </source>
</evidence>
<evidence type="ECO:0000313" key="12">
    <source>
        <dbReference type="EMBL" id="TMI75285.1"/>
    </source>
</evidence>
<evidence type="ECO:0000256" key="1">
    <source>
        <dbReference type="ARBA" id="ARBA00004804"/>
    </source>
</evidence>
<organism evidence="12 13">
    <name type="scientific">Candidatus Segetimicrobium genomatis</name>
    <dbReference type="NCBI Taxonomy" id="2569760"/>
    <lineage>
        <taxon>Bacteria</taxon>
        <taxon>Bacillati</taxon>
        <taxon>Candidatus Sysuimicrobiota</taxon>
        <taxon>Candidatus Sysuimicrobiia</taxon>
        <taxon>Candidatus Sysuimicrobiales</taxon>
        <taxon>Candidatus Segetimicrobiaceae</taxon>
        <taxon>Candidatus Segetimicrobium</taxon>
    </lineage>
</organism>
<dbReference type="PROSITE" id="PS00906">
    <property type="entry name" value="UROD_1"/>
    <property type="match status" value="1"/>
</dbReference>
<evidence type="ECO:0000256" key="3">
    <source>
        <dbReference type="ARBA" id="ARBA00012288"/>
    </source>
</evidence>
<evidence type="ECO:0000256" key="8">
    <source>
        <dbReference type="RuleBase" id="RU000554"/>
    </source>
</evidence>
<dbReference type="InterPro" id="IPR000257">
    <property type="entry name" value="Uroporphyrinogen_deCOase"/>
</dbReference>
<comment type="pathway">
    <text evidence="1 7 8">Porphyrin-containing compound metabolism; protoporphyrin-IX biosynthesis; coproporphyrinogen-III from 5-aminolevulinate: step 4/4.</text>
</comment>
<dbReference type="EMBL" id="VBAP01000044">
    <property type="protein sequence ID" value="TMI75285.1"/>
    <property type="molecule type" value="Genomic_DNA"/>
</dbReference>
<dbReference type="PROSITE" id="PS00907">
    <property type="entry name" value="UROD_2"/>
    <property type="match status" value="1"/>
</dbReference>
<keyword evidence="5 7" id="KW-0456">Lyase</keyword>
<dbReference type="SUPFAM" id="SSF51726">
    <property type="entry name" value="UROD/MetE-like"/>
    <property type="match status" value="1"/>
</dbReference>
<evidence type="ECO:0000256" key="5">
    <source>
        <dbReference type="ARBA" id="ARBA00023239"/>
    </source>
</evidence>
<comment type="function">
    <text evidence="7">Catalyzes the decarboxylation of four acetate groups of uroporphyrinogen-III to yield coproporphyrinogen-III.</text>
</comment>
<dbReference type="Gene3D" id="3.20.20.210">
    <property type="match status" value="1"/>
</dbReference>
<name>A0A537IVH8_9BACT</name>
<gene>
    <name evidence="7 12" type="primary">hemE</name>
    <name evidence="12" type="ORF">E6H05_06585</name>
</gene>
<dbReference type="EC" id="4.1.1.37" evidence="3 7"/>
<feature type="domain" description="Uroporphyrinogen decarboxylase (URO-D)" evidence="11">
    <location>
        <begin position="140"/>
        <end position="156"/>
    </location>
</feature>
<evidence type="ECO:0000256" key="9">
    <source>
        <dbReference type="RuleBase" id="RU004169"/>
    </source>
</evidence>
<comment type="caution">
    <text evidence="12">The sequence shown here is derived from an EMBL/GenBank/DDBJ whole genome shotgun (WGS) entry which is preliminary data.</text>
</comment>
<evidence type="ECO:0000259" key="10">
    <source>
        <dbReference type="PROSITE" id="PS00906"/>
    </source>
</evidence>
<keyword evidence="7" id="KW-0963">Cytoplasm</keyword>
<dbReference type="InterPro" id="IPR006361">
    <property type="entry name" value="Uroporphyrinogen_deCO2ase_HemE"/>
</dbReference>
<comment type="similarity">
    <text evidence="2 7 9">Belongs to the uroporphyrinogen decarboxylase family.</text>
</comment>
<accession>A0A537IVH8</accession>
<feature type="binding site" evidence="7">
    <location>
        <position position="207"/>
    </location>
    <ligand>
        <name>substrate</name>
    </ligand>
</feature>
<dbReference type="GO" id="GO:0005829">
    <property type="term" value="C:cytosol"/>
    <property type="evidence" value="ECO:0007669"/>
    <property type="project" value="TreeGrafter"/>
</dbReference>
<comment type="subcellular location">
    <subcellularLocation>
        <location evidence="7">Cytoplasm</location>
    </subcellularLocation>
</comment>
<keyword evidence="4 7" id="KW-0210">Decarboxylase</keyword>
<dbReference type="Proteomes" id="UP000318834">
    <property type="component" value="Unassembled WGS sequence"/>
</dbReference>
<sequence length="351" mass="38547">MTPLVTVTDRFLRACRREAVDRTPVWFMRQAGRSQPQYRALREQYSLSEIVRRPELGAEVTLRPVTELGVDAAVLFADIMLPLRSMGVAFELLDGGPAIERPVRTPGDLERLRPFELDDTTAAVLQTIRLIRSSSPAPLIGFSGAPFTLASYLIEGGASRDYLVTKAVMHQEPVVWARLMELLTDMVIRYLGTQVAAGVQAVQLFDSWVGCLGATDYAQHVAPYIRAIAAALRPAGTPMIHFGTGTAGLLPEMAAAGGEVIGVDWRIPLAEAWARIGYDRGIQGNLDPAVLLAPRDIVRRRTLEILRQAAGRPGHVFNLGHGVLPQTPREHLRYVVDLVHEYTDRETVSAG</sequence>
<evidence type="ECO:0000256" key="6">
    <source>
        <dbReference type="ARBA" id="ARBA00023244"/>
    </source>
</evidence>
<dbReference type="UniPathway" id="UPA00251">
    <property type="reaction ID" value="UER00321"/>
</dbReference>
<dbReference type="AlphaFoldDB" id="A0A537IVH8"/>
<dbReference type="GO" id="GO:0006782">
    <property type="term" value="P:protoporphyrinogen IX biosynthetic process"/>
    <property type="evidence" value="ECO:0007669"/>
    <property type="project" value="UniProtKB-UniRule"/>
</dbReference>
<dbReference type="Pfam" id="PF01208">
    <property type="entry name" value="URO-D"/>
    <property type="match status" value="1"/>
</dbReference>
<feature type="binding site" evidence="7">
    <location>
        <position position="321"/>
    </location>
    <ligand>
        <name>substrate</name>
    </ligand>
</feature>
<proteinExistence type="inferred from homology"/>
<comment type="caution">
    <text evidence="7">Lacks conserved residue(s) required for the propagation of feature annotation.</text>
</comment>
<reference evidence="12 13" key="1">
    <citation type="journal article" date="2019" name="Nat. Microbiol.">
        <title>Mediterranean grassland soil C-N compound turnover is dependent on rainfall and depth, and is mediated by genomically divergent microorganisms.</title>
        <authorList>
            <person name="Diamond S."/>
            <person name="Andeer P.F."/>
            <person name="Li Z."/>
            <person name="Crits-Christoph A."/>
            <person name="Burstein D."/>
            <person name="Anantharaman K."/>
            <person name="Lane K.R."/>
            <person name="Thomas B.C."/>
            <person name="Pan C."/>
            <person name="Northen T.R."/>
            <person name="Banfield J.F."/>
        </authorList>
    </citation>
    <scope>NUCLEOTIDE SEQUENCE [LARGE SCALE GENOMIC DNA]</scope>
    <source>
        <strain evidence="12">NP_8</strain>
    </source>
</reference>
<feature type="binding site" evidence="7">
    <location>
        <begin position="29"/>
        <end position="33"/>
    </location>
    <ligand>
        <name>substrate</name>
    </ligand>
</feature>
<protein>
    <recommendedName>
        <fullName evidence="3 7">Uroporphyrinogen decarboxylase</fullName>
        <shortName evidence="7">UPD</shortName>
        <shortName evidence="7">URO-D</shortName>
        <ecNumber evidence="3 7">4.1.1.37</ecNumber>
    </recommendedName>
</protein>
<evidence type="ECO:0000259" key="11">
    <source>
        <dbReference type="PROSITE" id="PS00907"/>
    </source>
</evidence>
<feature type="domain" description="Uroporphyrinogen decarboxylase (URO-D)" evidence="10">
    <location>
        <begin position="24"/>
        <end position="33"/>
    </location>
</feature>
<dbReference type="PANTHER" id="PTHR21091">
    <property type="entry name" value="METHYLTETRAHYDROFOLATE:HOMOCYSTEINE METHYLTRANSFERASE RELATED"/>
    <property type="match status" value="1"/>
</dbReference>
<evidence type="ECO:0000256" key="2">
    <source>
        <dbReference type="ARBA" id="ARBA00009935"/>
    </source>
</evidence>
<dbReference type="GO" id="GO:0004853">
    <property type="term" value="F:uroporphyrinogen decarboxylase activity"/>
    <property type="evidence" value="ECO:0007669"/>
    <property type="project" value="UniProtKB-UniRule"/>
</dbReference>
<feature type="binding site" evidence="7">
    <location>
        <position position="78"/>
    </location>
    <ligand>
        <name>substrate</name>
    </ligand>
</feature>
<feature type="binding site" evidence="7">
    <location>
        <position position="152"/>
    </location>
    <ligand>
        <name>substrate</name>
    </ligand>
</feature>
<dbReference type="InterPro" id="IPR038071">
    <property type="entry name" value="UROD/MetE-like_sf"/>
</dbReference>
<feature type="site" description="Transition state stabilizer" evidence="7">
    <location>
        <position position="78"/>
    </location>
</feature>
<dbReference type="PANTHER" id="PTHR21091:SF169">
    <property type="entry name" value="UROPORPHYRINOGEN DECARBOXYLASE"/>
    <property type="match status" value="1"/>
</dbReference>
<evidence type="ECO:0000313" key="13">
    <source>
        <dbReference type="Proteomes" id="UP000318834"/>
    </source>
</evidence>
<dbReference type="HAMAP" id="MF_00218">
    <property type="entry name" value="URO_D"/>
    <property type="match status" value="1"/>
</dbReference>
<evidence type="ECO:0000256" key="4">
    <source>
        <dbReference type="ARBA" id="ARBA00022793"/>
    </source>
</evidence>
<comment type="subunit">
    <text evidence="7">Homodimer.</text>
</comment>
<dbReference type="NCBIfam" id="TIGR01464">
    <property type="entry name" value="hemE"/>
    <property type="match status" value="1"/>
</dbReference>
<comment type="catalytic activity">
    <reaction evidence="7 8">
        <text>uroporphyrinogen III + 4 H(+) = coproporphyrinogen III + 4 CO2</text>
        <dbReference type="Rhea" id="RHEA:19865"/>
        <dbReference type="ChEBI" id="CHEBI:15378"/>
        <dbReference type="ChEBI" id="CHEBI:16526"/>
        <dbReference type="ChEBI" id="CHEBI:57308"/>
        <dbReference type="ChEBI" id="CHEBI:57309"/>
        <dbReference type="EC" id="4.1.1.37"/>
    </reaction>
</comment>
<dbReference type="CDD" id="cd00717">
    <property type="entry name" value="URO-D"/>
    <property type="match status" value="1"/>
</dbReference>
<keyword evidence="6 7" id="KW-0627">Porphyrin biosynthesis</keyword>